<comment type="caution">
    <text evidence="1">The sequence shown here is derived from an EMBL/GenBank/DDBJ whole genome shotgun (WGS) entry which is preliminary data.</text>
</comment>
<dbReference type="EMBL" id="BSXS01001787">
    <property type="protein sequence ID" value="GME77241.1"/>
    <property type="molecule type" value="Genomic_DNA"/>
</dbReference>
<evidence type="ECO:0000313" key="2">
    <source>
        <dbReference type="Proteomes" id="UP001165064"/>
    </source>
</evidence>
<organism evidence="1 2">
    <name type="scientific">Ambrosiozyma monospora</name>
    <name type="common">Yeast</name>
    <name type="synonym">Endomycopsis monosporus</name>
    <dbReference type="NCBI Taxonomy" id="43982"/>
    <lineage>
        <taxon>Eukaryota</taxon>
        <taxon>Fungi</taxon>
        <taxon>Dikarya</taxon>
        <taxon>Ascomycota</taxon>
        <taxon>Saccharomycotina</taxon>
        <taxon>Pichiomycetes</taxon>
        <taxon>Pichiales</taxon>
        <taxon>Pichiaceae</taxon>
        <taxon>Ambrosiozyma</taxon>
    </lineage>
</organism>
<reference evidence="1" key="1">
    <citation type="submission" date="2023-04" db="EMBL/GenBank/DDBJ databases">
        <title>Ambrosiozyma monospora NBRC 10751.</title>
        <authorList>
            <person name="Ichikawa N."/>
            <person name="Sato H."/>
            <person name="Tonouchi N."/>
        </authorList>
    </citation>
    <scope>NUCLEOTIDE SEQUENCE</scope>
    <source>
        <strain evidence="1">NBRC 10751</strain>
    </source>
</reference>
<proteinExistence type="predicted"/>
<keyword evidence="2" id="KW-1185">Reference proteome</keyword>
<protein>
    <submittedName>
        <fullName evidence="1">Unnamed protein product</fullName>
    </submittedName>
</protein>
<name>A0ACB5SZ03_AMBMO</name>
<evidence type="ECO:0000313" key="1">
    <source>
        <dbReference type="EMBL" id="GME77241.1"/>
    </source>
</evidence>
<dbReference type="Proteomes" id="UP001165064">
    <property type="component" value="Unassembled WGS sequence"/>
</dbReference>
<sequence>MWEDYFSVQIFFIILRETLESAIIISVLLSFVNQNFTEIDTNGNTYLTVDPKQIRQHKAQIWVGALSGLAICLGIGGIFIAIFYVIGNDIWSVAERIWEGVFSILSALIISVMGLALLRINSMQTKWKSKLGKSLHNNSHEDDDHLLQEVEGEPLAEDITKLVYYKRKMDEFGKKYALGILPFVTTLREGLEAVVFVGGIGVNQPATSFPLAIICGGLVGGIVGVVMYRGGNKMSLQYFLILSSCFLYMVAAGLVSRGVWFLELEQFVQKCGQDTSETGSGPGSYDISNTIWHVNCCNGLTDGGWMLLNALVGWTNTATYGSVSSYIAYWMFVVALLKTKEYREKHGRLPFVPLRYQLKATICREQ</sequence>
<gene>
    <name evidence="1" type="ORF">Amon02_000295300</name>
</gene>
<accession>A0ACB5SZ03</accession>